<reference evidence="1 2" key="1">
    <citation type="submission" date="2016-03" db="EMBL/GenBank/DDBJ databases">
        <authorList>
            <person name="Ploux O."/>
        </authorList>
    </citation>
    <scope>NUCLEOTIDE SEQUENCE [LARGE SCALE GENOMIC DNA]</scope>
    <source>
        <strain evidence="1 2">R0</strain>
    </source>
</reference>
<dbReference type="OrthoDB" id="9342777at2"/>
<accession>A0A150WRS9</accession>
<dbReference type="EMBL" id="LUKE01000001">
    <property type="protein sequence ID" value="KYG67086.1"/>
    <property type="molecule type" value="Genomic_DNA"/>
</dbReference>
<dbReference type="Proteomes" id="UP000075320">
    <property type="component" value="Unassembled WGS sequence"/>
</dbReference>
<dbReference type="AlphaFoldDB" id="A0A150WRS9"/>
<evidence type="ECO:0000313" key="1">
    <source>
        <dbReference type="EMBL" id="KYG67086.1"/>
    </source>
</evidence>
<organism evidence="1 2">
    <name type="scientific">Bdellovibrio bacteriovorus</name>
    <dbReference type="NCBI Taxonomy" id="959"/>
    <lineage>
        <taxon>Bacteria</taxon>
        <taxon>Pseudomonadati</taxon>
        <taxon>Bdellovibrionota</taxon>
        <taxon>Bdellovibrionia</taxon>
        <taxon>Bdellovibrionales</taxon>
        <taxon>Pseudobdellovibrionaceae</taxon>
        <taxon>Bdellovibrio</taxon>
    </lineage>
</organism>
<dbReference type="InterPro" id="IPR043857">
    <property type="entry name" value="DUF5819"/>
</dbReference>
<sequence length="182" mass="21152">MNTYYLNAMKVTLLGILGIHLSMHVLYLAPANPATYQYSEMVDTYMNSFFSQNWHLFAPEPATSSLQLAYRCNNLQNWKLPIDGLLSEHKSWPITAKGKKTYVLQNLAREIYNAKLLQKEDAQIPELPLLKKFLHDQCGRYALSEVQIKRTFTTNYSQRFTAPKGSDEVYEFRMQQDGMVWN</sequence>
<name>A0A150WRS9_BDEBC</name>
<dbReference type="Pfam" id="PF19136">
    <property type="entry name" value="DUF5819"/>
    <property type="match status" value="1"/>
</dbReference>
<gene>
    <name evidence="1" type="ORF">AZI86_08730</name>
</gene>
<dbReference type="RefSeq" id="WP_061834663.1">
    <property type="nucleotide sequence ID" value="NZ_LUKE01000001.1"/>
</dbReference>
<keyword evidence="2" id="KW-1185">Reference proteome</keyword>
<comment type="caution">
    <text evidence="1">The sequence shown here is derived from an EMBL/GenBank/DDBJ whole genome shotgun (WGS) entry which is preliminary data.</text>
</comment>
<evidence type="ECO:0000313" key="2">
    <source>
        <dbReference type="Proteomes" id="UP000075320"/>
    </source>
</evidence>
<proteinExistence type="predicted"/>
<protein>
    <submittedName>
        <fullName evidence="1">Uncharacterized protein</fullName>
    </submittedName>
</protein>